<dbReference type="SUPFAM" id="SSF54593">
    <property type="entry name" value="Glyoxalase/Bleomycin resistance protein/Dihydroxybiphenyl dioxygenase"/>
    <property type="match status" value="1"/>
</dbReference>
<dbReference type="PANTHER" id="PTHR33990:SF1">
    <property type="entry name" value="PROTEIN YJDN"/>
    <property type="match status" value="1"/>
</dbReference>
<dbReference type="Proteomes" id="UP001272242">
    <property type="component" value="Unassembled WGS sequence"/>
</dbReference>
<dbReference type="InterPro" id="IPR028973">
    <property type="entry name" value="PhnB-like"/>
</dbReference>
<accession>A0ABU5F6G4</accession>
<evidence type="ECO:0000313" key="3">
    <source>
        <dbReference type="Proteomes" id="UP001272242"/>
    </source>
</evidence>
<proteinExistence type="predicted"/>
<evidence type="ECO:0000259" key="1">
    <source>
        <dbReference type="Pfam" id="PF00903"/>
    </source>
</evidence>
<organism evidence="2 3">
    <name type="scientific">Gemmata algarum</name>
    <dbReference type="NCBI Taxonomy" id="2975278"/>
    <lineage>
        <taxon>Bacteria</taxon>
        <taxon>Pseudomonadati</taxon>
        <taxon>Planctomycetota</taxon>
        <taxon>Planctomycetia</taxon>
        <taxon>Gemmatales</taxon>
        <taxon>Gemmataceae</taxon>
        <taxon>Gemmata</taxon>
    </lineage>
</organism>
<dbReference type="InterPro" id="IPR004360">
    <property type="entry name" value="Glyas_Fos-R_dOase_dom"/>
</dbReference>
<dbReference type="InterPro" id="IPR029068">
    <property type="entry name" value="Glyas_Bleomycin-R_OHBP_Dase"/>
</dbReference>
<dbReference type="Pfam" id="PF00903">
    <property type="entry name" value="Glyoxalase"/>
    <property type="match status" value="1"/>
</dbReference>
<dbReference type="PANTHER" id="PTHR33990">
    <property type="entry name" value="PROTEIN YJDN-RELATED"/>
    <property type="match status" value="1"/>
</dbReference>
<dbReference type="EMBL" id="JAXBLV010000194">
    <property type="protein sequence ID" value="MDY3561461.1"/>
    <property type="molecule type" value="Genomic_DNA"/>
</dbReference>
<keyword evidence="3" id="KW-1185">Reference proteome</keyword>
<reference evidence="3" key="1">
    <citation type="journal article" date="2023" name="Mar. Drugs">
        <title>Gemmata algarum, a Novel Planctomycete Isolated from an Algal Mat, Displays Antimicrobial Activity.</title>
        <authorList>
            <person name="Kumar G."/>
            <person name="Kallscheuer N."/>
            <person name="Kashif M."/>
            <person name="Ahamad S."/>
            <person name="Jagadeeshwari U."/>
            <person name="Pannikurungottu S."/>
            <person name="Haufschild T."/>
            <person name="Kabuu M."/>
            <person name="Sasikala C."/>
            <person name="Jogler C."/>
            <person name="Ramana C."/>
        </authorList>
    </citation>
    <scope>NUCLEOTIDE SEQUENCE [LARGE SCALE GENOMIC DNA]</scope>
    <source>
        <strain evidence="3">JC673</strain>
    </source>
</reference>
<name>A0ABU5F6G4_9BACT</name>
<sequence>MKWNPHLAFNNQCKEAFEFYEKCLGGKIVAMIGYGDTPAKDHMPADTGARIMHARLVLGDQVLMGCDAHPAMPYDGIKGSDVALQVETPEEAERLFAALSEGGTVQMPIGETFWSVRFAMLTDKFGVPWMINCEKAPE</sequence>
<dbReference type="RefSeq" id="WP_320687870.1">
    <property type="nucleotide sequence ID" value="NZ_JAXBLV010000194.1"/>
</dbReference>
<evidence type="ECO:0000313" key="2">
    <source>
        <dbReference type="EMBL" id="MDY3561461.1"/>
    </source>
</evidence>
<gene>
    <name evidence="2" type="ORF">R5W23_002739</name>
</gene>
<protein>
    <submittedName>
        <fullName evidence="2">VOC family protein</fullName>
    </submittedName>
</protein>
<feature type="domain" description="Glyoxalase/fosfomycin resistance/dioxygenase" evidence="1">
    <location>
        <begin position="9"/>
        <end position="131"/>
    </location>
</feature>
<comment type="caution">
    <text evidence="2">The sequence shown here is derived from an EMBL/GenBank/DDBJ whole genome shotgun (WGS) entry which is preliminary data.</text>
</comment>
<dbReference type="Gene3D" id="3.10.180.10">
    <property type="entry name" value="2,3-Dihydroxybiphenyl 1,2-Dioxygenase, domain 1"/>
    <property type="match status" value="1"/>
</dbReference>
<dbReference type="CDD" id="cd06588">
    <property type="entry name" value="PhnB_like"/>
    <property type="match status" value="1"/>
</dbReference>